<dbReference type="EMBL" id="CP001351">
    <property type="protein sequence ID" value="ACL62831.1"/>
    <property type="molecule type" value="Genomic_DNA"/>
</dbReference>
<feature type="region of interest" description="Disordered" evidence="1">
    <location>
        <begin position="1"/>
        <end position="32"/>
    </location>
</feature>
<dbReference type="RefSeq" id="WP_012631037.1">
    <property type="nucleotide sequence ID" value="NC_011887.1"/>
</dbReference>
<dbReference type="KEGG" id="mno:Mnod_7797"/>
<reference evidence="3" key="1">
    <citation type="submission" date="2009-01" db="EMBL/GenBank/DDBJ databases">
        <title>Complete sequence of plasmid 2 of Methylobacterium nodulans ORS 2060.</title>
        <authorList>
            <consortium name="US DOE Joint Genome Institute"/>
            <person name="Lucas S."/>
            <person name="Copeland A."/>
            <person name="Lapidus A."/>
            <person name="Glavina del Rio T."/>
            <person name="Dalin E."/>
            <person name="Tice H."/>
            <person name="Bruce D."/>
            <person name="Goodwin L."/>
            <person name="Pitluck S."/>
            <person name="Sims D."/>
            <person name="Brettin T."/>
            <person name="Detter J.C."/>
            <person name="Han C."/>
            <person name="Larimer F."/>
            <person name="Land M."/>
            <person name="Hauser L."/>
            <person name="Kyrpides N."/>
            <person name="Ivanova N."/>
            <person name="Marx C.J."/>
            <person name="Richardson P."/>
        </authorList>
    </citation>
    <scope>NUCLEOTIDE SEQUENCE [LARGE SCALE GENOMIC DNA]</scope>
    <source>
        <strain evidence="3">LMG 21967 / CNCM I-2342 / ORS 2060</strain>
        <plasmid evidence="3">Plasmid pMNOD02</plasmid>
    </source>
</reference>
<feature type="region of interest" description="Disordered" evidence="1">
    <location>
        <begin position="392"/>
        <end position="416"/>
    </location>
</feature>
<dbReference type="Proteomes" id="UP000008207">
    <property type="component" value="Plasmid pMNOD02"/>
</dbReference>
<name>B8IXJ9_METNO</name>
<dbReference type="AlphaFoldDB" id="B8IXJ9"/>
<sequence>MPRRSKPTGPSTSTALTRGASATEPSKPTPIEQPIQFDFLAQQDERVTKILRFWDHVPWAVLYKHDVMRSGAYLKMVTRAFDVGGRLHQLQMTPARLVRDGQELDDYPGDREQLIELAIRRLAAMKREFRLHRKNASNVIGSKVVEVVALNLGIYEIQNELKRNGHEYNYTQILESIDILNKTHCSITAYDTDQDGDGVAHVMNGPIFTQVYFTRNDKEEKNAAMRVTIHVNSLVADAIRGLDFYDVSYEALMKLKPVSRWIFKRLHHAMVFPTSNEDPRIQTIRASTILAYSGMGEYARLRDALKQIMIYLDDLKRNGIIEEIMAEDEWEGSGRSKRKADVSYTIRMSEEFYRQSIQAQQSRIEALTDFRDITGQATPEVWTPATPTARLEVAKRRTSRRTKGTSDLPLFGSVQD</sequence>
<evidence type="ECO:0000313" key="2">
    <source>
        <dbReference type="EMBL" id="ACL62831.1"/>
    </source>
</evidence>
<dbReference type="HOGENOM" id="CLU_660244_0_0_5"/>
<protein>
    <submittedName>
        <fullName evidence="2">Uncharacterized protein</fullName>
    </submittedName>
</protein>
<accession>B8IXJ9</accession>
<evidence type="ECO:0000313" key="3">
    <source>
        <dbReference type="Proteomes" id="UP000008207"/>
    </source>
</evidence>
<keyword evidence="2" id="KW-0614">Plasmid</keyword>
<geneLocation type="plasmid" evidence="2 3">
    <name>pMNOD02</name>
</geneLocation>
<dbReference type="OrthoDB" id="7308176at2"/>
<evidence type="ECO:0000256" key="1">
    <source>
        <dbReference type="SAM" id="MobiDB-lite"/>
    </source>
</evidence>
<keyword evidence="3" id="KW-1185">Reference proteome</keyword>
<gene>
    <name evidence="2" type="ordered locus">Mnod_7797</name>
</gene>
<proteinExistence type="predicted"/>
<organism evidence="2 3">
    <name type="scientific">Methylobacterium nodulans (strain LMG 21967 / CNCM I-2342 / ORS 2060)</name>
    <dbReference type="NCBI Taxonomy" id="460265"/>
    <lineage>
        <taxon>Bacteria</taxon>
        <taxon>Pseudomonadati</taxon>
        <taxon>Pseudomonadota</taxon>
        <taxon>Alphaproteobacteria</taxon>
        <taxon>Hyphomicrobiales</taxon>
        <taxon>Methylobacteriaceae</taxon>
        <taxon>Methylobacterium</taxon>
    </lineage>
</organism>